<evidence type="ECO:0000256" key="6">
    <source>
        <dbReference type="ARBA" id="ARBA00023136"/>
    </source>
</evidence>
<feature type="transmembrane region" description="Helical" evidence="7">
    <location>
        <begin position="329"/>
        <end position="352"/>
    </location>
</feature>
<feature type="transmembrane region" description="Helical" evidence="7">
    <location>
        <begin position="252"/>
        <end position="274"/>
    </location>
</feature>
<sequence length="429" mass="44950">MAAEAVEFLVFLGIVAIMGLMGGTALYLRALYQPIDYVLIALSVAFAVSNQVSAAISRGMGREQDVLAAAVSIARVWLCGGLVVCTALAFSAPAMADLLRIEPAARADFAQFLRWTVFAGLLTIGPALAASSLRGAGMVRKALAVTMSAALTNIGGVALLGLVFRIGIAAIPISLAVSSLIGLAAGLLILRRTELWQPSAFRSWRPEVLGHLRRIGAPVAASFLLIALYNLAVLQVLRPFGPDPIAGFSVALAAQNLIFLPGTMLGAATAIVINQQRGAGESHLIRRTLRSGLEIAASLYLVVAVGVWLLGGVYADVMNSNAAIAHHTAAYLTTIGLTYVVQGPVLAALTVMEHTGGGFLAIVLNIIYFALIVVTAHVVTSFVPSAAAFYNTVAWCNLIGVTVPIVAIRYIRKLSRPAPSGRIRFAEAD</sequence>
<dbReference type="InterPro" id="IPR052031">
    <property type="entry name" value="Membrane_Transporter-Flippase"/>
</dbReference>
<gene>
    <name evidence="8" type="ORF">ACFOWZ_06780</name>
</gene>
<keyword evidence="3" id="KW-1003">Cell membrane</keyword>
<organism evidence="8 9">
    <name type="scientific">Lentzea rhizosphaerae</name>
    <dbReference type="NCBI Taxonomy" id="2041025"/>
    <lineage>
        <taxon>Bacteria</taxon>
        <taxon>Bacillati</taxon>
        <taxon>Actinomycetota</taxon>
        <taxon>Actinomycetes</taxon>
        <taxon>Pseudonocardiales</taxon>
        <taxon>Pseudonocardiaceae</taxon>
        <taxon>Lentzea</taxon>
    </lineage>
</organism>
<dbReference type="EMBL" id="JBHRZI010000010">
    <property type="protein sequence ID" value="MFC3891175.1"/>
    <property type="molecule type" value="Genomic_DNA"/>
</dbReference>
<dbReference type="Pfam" id="PF01554">
    <property type="entry name" value="MatE"/>
    <property type="match status" value="1"/>
</dbReference>
<proteinExistence type="predicted"/>
<feature type="transmembrane region" description="Helical" evidence="7">
    <location>
        <begin position="112"/>
        <end position="130"/>
    </location>
</feature>
<evidence type="ECO:0000313" key="8">
    <source>
        <dbReference type="EMBL" id="MFC3891175.1"/>
    </source>
</evidence>
<feature type="transmembrane region" description="Helical" evidence="7">
    <location>
        <begin position="66"/>
        <end position="92"/>
    </location>
</feature>
<dbReference type="PANTHER" id="PTHR43549:SF3">
    <property type="entry name" value="MULTIDRUG RESISTANCE PROTEIN YPNP-RELATED"/>
    <property type="match status" value="1"/>
</dbReference>
<keyword evidence="4 7" id="KW-0812">Transmembrane</keyword>
<feature type="transmembrane region" description="Helical" evidence="7">
    <location>
        <begin position="359"/>
        <end position="383"/>
    </location>
</feature>
<evidence type="ECO:0000256" key="1">
    <source>
        <dbReference type="ARBA" id="ARBA00004651"/>
    </source>
</evidence>
<evidence type="ECO:0000256" key="4">
    <source>
        <dbReference type="ARBA" id="ARBA00022692"/>
    </source>
</evidence>
<accession>A0ABV8BMM7</accession>
<feature type="transmembrane region" description="Helical" evidence="7">
    <location>
        <begin position="295"/>
        <end position="317"/>
    </location>
</feature>
<evidence type="ECO:0000256" key="3">
    <source>
        <dbReference type="ARBA" id="ARBA00022475"/>
    </source>
</evidence>
<feature type="transmembrane region" description="Helical" evidence="7">
    <location>
        <begin position="7"/>
        <end position="28"/>
    </location>
</feature>
<evidence type="ECO:0000313" key="9">
    <source>
        <dbReference type="Proteomes" id="UP001595690"/>
    </source>
</evidence>
<keyword evidence="6 7" id="KW-0472">Membrane</keyword>
<feature type="transmembrane region" description="Helical" evidence="7">
    <location>
        <begin position="211"/>
        <end position="232"/>
    </location>
</feature>
<comment type="caution">
    <text evidence="8">The sequence shown here is derived from an EMBL/GenBank/DDBJ whole genome shotgun (WGS) entry which is preliminary data.</text>
</comment>
<keyword evidence="2" id="KW-0813">Transport</keyword>
<evidence type="ECO:0000256" key="2">
    <source>
        <dbReference type="ARBA" id="ARBA00022448"/>
    </source>
</evidence>
<evidence type="ECO:0000256" key="7">
    <source>
        <dbReference type="SAM" id="Phobius"/>
    </source>
</evidence>
<comment type="subcellular location">
    <subcellularLocation>
        <location evidence="1">Cell membrane</location>
        <topology evidence="1">Multi-pass membrane protein</topology>
    </subcellularLocation>
</comment>
<feature type="transmembrane region" description="Helical" evidence="7">
    <location>
        <begin position="170"/>
        <end position="190"/>
    </location>
</feature>
<protein>
    <submittedName>
        <fullName evidence="8">MATE family efflux transporter</fullName>
    </submittedName>
</protein>
<keyword evidence="9" id="KW-1185">Reference proteome</keyword>
<evidence type="ECO:0000256" key="5">
    <source>
        <dbReference type="ARBA" id="ARBA00022989"/>
    </source>
</evidence>
<reference evidence="9" key="1">
    <citation type="journal article" date="2019" name="Int. J. Syst. Evol. Microbiol.">
        <title>The Global Catalogue of Microorganisms (GCM) 10K type strain sequencing project: providing services to taxonomists for standard genome sequencing and annotation.</title>
        <authorList>
            <consortium name="The Broad Institute Genomics Platform"/>
            <consortium name="The Broad Institute Genome Sequencing Center for Infectious Disease"/>
            <person name="Wu L."/>
            <person name="Ma J."/>
        </authorList>
    </citation>
    <scope>NUCLEOTIDE SEQUENCE [LARGE SCALE GENOMIC DNA]</scope>
    <source>
        <strain evidence="9">CGMCC 4.7405</strain>
    </source>
</reference>
<dbReference type="RefSeq" id="WP_382370256.1">
    <property type="nucleotide sequence ID" value="NZ_JBHRZI010000010.1"/>
</dbReference>
<feature type="transmembrane region" description="Helical" evidence="7">
    <location>
        <begin position="142"/>
        <end position="164"/>
    </location>
</feature>
<dbReference type="PANTHER" id="PTHR43549">
    <property type="entry name" value="MULTIDRUG RESISTANCE PROTEIN YPNP-RELATED"/>
    <property type="match status" value="1"/>
</dbReference>
<dbReference type="InterPro" id="IPR002528">
    <property type="entry name" value="MATE_fam"/>
</dbReference>
<dbReference type="Proteomes" id="UP001595690">
    <property type="component" value="Unassembled WGS sequence"/>
</dbReference>
<keyword evidence="5 7" id="KW-1133">Transmembrane helix</keyword>
<name>A0ABV8BMM7_9PSEU</name>
<feature type="transmembrane region" description="Helical" evidence="7">
    <location>
        <begin position="389"/>
        <end position="411"/>
    </location>
</feature>
<feature type="transmembrane region" description="Helical" evidence="7">
    <location>
        <begin position="34"/>
        <end position="54"/>
    </location>
</feature>